<evidence type="ECO:0000313" key="3">
    <source>
        <dbReference type="Proteomes" id="UP001161325"/>
    </source>
</evidence>
<proteinExistence type="predicted"/>
<dbReference type="EMBL" id="BRXS01000003">
    <property type="protein sequence ID" value="GLC25651.1"/>
    <property type="molecule type" value="Genomic_DNA"/>
</dbReference>
<evidence type="ECO:0000313" key="2">
    <source>
        <dbReference type="EMBL" id="GLC25651.1"/>
    </source>
</evidence>
<feature type="region of interest" description="Disordered" evidence="1">
    <location>
        <begin position="1"/>
        <end position="20"/>
    </location>
</feature>
<comment type="caution">
    <text evidence="2">The sequence shown here is derived from an EMBL/GenBank/DDBJ whole genome shotgun (WGS) entry which is preliminary data.</text>
</comment>
<sequence length="170" mass="17236">MRHDDVGGGRASRARRARSARATRTLLATLLVMASPAAGCRSYAPVTPGDGNAGRVVRVRLTPDGGSALASTIGPRGTALEGTLVTADDSTVTMDVRAVTREGGDDERWPAERLRVARRGVAGVDVVRTSVKRSALLAGGVVAGLLLLRAALGGSESVVRVPGGGSGGGR</sequence>
<accession>A0AA37Q9N6</accession>
<dbReference type="AlphaFoldDB" id="A0AA37Q9N6"/>
<reference evidence="2" key="1">
    <citation type="submission" date="2022-08" db="EMBL/GenBank/DDBJ databases">
        <title>Draft genome sequencing of Roseisolibacter agri AW1220.</title>
        <authorList>
            <person name="Tobiishi Y."/>
            <person name="Tonouchi A."/>
        </authorList>
    </citation>
    <scope>NUCLEOTIDE SEQUENCE</scope>
    <source>
        <strain evidence="2">AW1220</strain>
    </source>
</reference>
<name>A0AA37Q9N6_9BACT</name>
<evidence type="ECO:0000256" key="1">
    <source>
        <dbReference type="SAM" id="MobiDB-lite"/>
    </source>
</evidence>
<dbReference type="RefSeq" id="WP_284350108.1">
    <property type="nucleotide sequence ID" value="NZ_BRXS01000003.1"/>
</dbReference>
<dbReference type="Proteomes" id="UP001161325">
    <property type="component" value="Unassembled WGS sequence"/>
</dbReference>
<organism evidence="2 3">
    <name type="scientific">Roseisolibacter agri</name>
    <dbReference type="NCBI Taxonomy" id="2014610"/>
    <lineage>
        <taxon>Bacteria</taxon>
        <taxon>Pseudomonadati</taxon>
        <taxon>Gemmatimonadota</taxon>
        <taxon>Gemmatimonadia</taxon>
        <taxon>Gemmatimonadales</taxon>
        <taxon>Gemmatimonadaceae</taxon>
        <taxon>Roseisolibacter</taxon>
    </lineage>
</organism>
<gene>
    <name evidence="2" type="ORF">rosag_21640</name>
</gene>
<protein>
    <submittedName>
        <fullName evidence="2">Uncharacterized protein</fullName>
    </submittedName>
</protein>
<keyword evidence="3" id="KW-1185">Reference proteome</keyword>